<dbReference type="PANTHER" id="PTHR43308:SF1">
    <property type="entry name" value="OUTER MEMBRANE PROTEIN ALPHA"/>
    <property type="match status" value="1"/>
</dbReference>
<comment type="similarity">
    <text evidence="1 2">Belongs to the OprB family.</text>
</comment>
<feature type="chain" id="PRO_5011018517" evidence="2">
    <location>
        <begin position="25"/>
        <end position="533"/>
    </location>
</feature>
<dbReference type="InterPro" id="IPR047684">
    <property type="entry name" value="Por_som-like"/>
</dbReference>
<protein>
    <submittedName>
        <fullName evidence="5">Carbohydrate-selective porin OprB</fullName>
    </submittedName>
</protein>
<dbReference type="PROSITE" id="PS51272">
    <property type="entry name" value="SLH"/>
    <property type="match status" value="1"/>
</dbReference>
<feature type="signal peptide" evidence="2">
    <location>
        <begin position="1"/>
        <end position="24"/>
    </location>
</feature>
<dbReference type="InterPro" id="IPR051465">
    <property type="entry name" value="Cell_Envelope_Struct_Comp"/>
</dbReference>
<reference evidence="5 6" key="1">
    <citation type="submission" date="2017-06" db="EMBL/GenBank/DDBJ databases">
        <title>Genome sequencing of cyanobaciteial culture collection at National Institute for Environmental Studies (NIES).</title>
        <authorList>
            <person name="Hirose Y."/>
            <person name="Shimura Y."/>
            <person name="Fujisawa T."/>
            <person name="Nakamura Y."/>
            <person name="Kawachi M."/>
        </authorList>
    </citation>
    <scope>NUCLEOTIDE SEQUENCE [LARGE SCALE GENOMIC DNA]</scope>
    <source>
        <strain evidence="5 6">NIES-2135</strain>
    </source>
</reference>
<evidence type="ECO:0000313" key="5">
    <source>
        <dbReference type="EMBL" id="BAY56146.1"/>
    </source>
</evidence>
<dbReference type="NCBIfam" id="NF033921">
    <property type="entry name" value="por_somb"/>
    <property type="match status" value="1"/>
</dbReference>
<feature type="compositionally biased region" description="Basic and acidic residues" evidence="3">
    <location>
        <begin position="170"/>
        <end position="184"/>
    </location>
</feature>
<sequence length="533" mass="58358">MSQRLRDRLLVGLLLSFISFPAIAGEPEAPEATELDQVTSVSQLTDVQPTDWAFQALQSLVERYGCIAGYPDKTFRGNRALTRYEFAAGLNACLDRVNELIAPSTADLVKQEDLEKLKTLQTQFSSELTALRGKVDTLEARTAKLESQQFSTTTKMNGFSVIGVQGRTPNRGDRNPRDGQRDTDDPGTNFNVITNNYLSFTTQFSPRDFLYFAFWQQNGSGDPRLTNDARVGYDAGGFPLYISDLKYHFMVTDKLVGMVGTEGIYSSLAFRGPNRAEGAFTGPVSYFAQRNPILNIGFGRGGVAFDWQFAKRASLQAIYSTNIPGFFPNSIGGKGHNTAGVQLAVTPTDQVDVALYYINNYSPNGQLLSFVGDAQLTAIDPVRGSSAPTQTNAFGGTVNWQINPRLNLGGWFGYTNSYIPGESGRVETTNYMVYLNFLDLFGKGNLGGLYVGQPPKITRSSLPIGSNIPDSLNTGLGRSGGQPGTTTHVEAFYRWQLNNNISVTPGLIWIIQPRHTPDSDSFVTGVVRTTFAF</sequence>
<evidence type="ECO:0000256" key="3">
    <source>
        <dbReference type="SAM" id="MobiDB-lite"/>
    </source>
</evidence>
<dbReference type="PANTHER" id="PTHR43308">
    <property type="entry name" value="OUTER MEMBRANE PROTEIN ALPHA-RELATED"/>
    <property type="match status" value="1"/>
</dbReference>
<dbReference type="GO" id="GO:0016020">
    <property type="term" value="C:membrane"/>
    <property type="evidence" value="ECO:0007669"/>
    <property type="project" value="InterPro"/>
</dbReference>
<feature type="region of interest" description="Disordered" evidence="3">
    <location>
        <begin position="162"/>
        <end position="188"/>
    </location>
</feature>
<dbReference type="InterPro" id="IPR007049">
    <property type="entry name" value="Carb-sel_porin_OprB"/>
</dbReference>
<evidence type="ECO:0000259" key="4">
    <source>
        <dbReference type="PROSITE" id="PS51272"/>
    </source>
</evidence>
<gene>
    <name evidence="5" type="ORF">NIES2135_29760</name>
</gene>
<dbReference type="Gene3D" id="2.40.160.180">
    <property type="entry name" value="Carbohydrate-selective porin OprB"/>
    <property type="match status" value="1"/>
</dbReference>
<dbReference type="EMBL" id="AP018203">
    <property type="protein sequence ID" value="BAY56146.1"/>
    <property type="molecule type" value="Genomic_DNA"/>
</dbReference>
<dbReference type="InterPro" id="IPR038673">
    <property type="entry name" value="OprB_sf"/>
</dbReference>
<dbReference type="InterPro" id="IPR001119">
    <property type="entry name" value="SLH_dom"/>
</dbReference>
<name>A0A1Z4JHD1_LEPBY</name>
<dbReference type="AlphaFoldDB" id="A0A1Z4JHD1"/>
<feature type="domain" description="SLH" evidence="4">
    <location>
        <begin position="40"/>
        <end position="104"/>
    </location>
</feature>
<evidence type="ECO:0000256" key="1">
    <source>
        <dbReference type="ARBA" id="ARBA00008769"/>
    </source>
</evidence>
<organism evidence="5 6">
    <name type="scientific">Leptolyngbya boryana NIES-2135</name>
    <dbReference type="NCBI Taxonomy" id="1973484"/>
    <lineage>
        <taxon>Bacteria</taxon>
        <taxon>Bacillati</taxon>
        <taxon>Cyanobacteriota</taxon>
        <taxon>Cyanophyceae</taxon>
        <taxon>Leptolyngbyales</taxon>
        <taxon>Leptolyngbyaceae</taxon>
        <taxon>Leptolyngbya group</taxon>
        <taxon>Leptolyngbya</taxon>
    </lineage>
</organism>
<dbReference type="GO" id="GO:0015288">
    <property type="term" value="F:porin activity"/>
    <property type="evidence" value="ECO:0007669"/>
    <property type="project" value="InterPro"/>
</dbReference>
<dbReference type="Pfam" id="PF00395">
    <property type="entry name" value="SLH"/>
    <property type="match status" value="1"/>
</dbReference>
<keyword evidence="2" id="KW-0732">Signal</keyword>
<accession>A0A1Z4JHD1</accession>
<proteinExistence type="inferred from homology"/>
<dbReference type="Proteomes" id="UP000217895">
    <property type="component" value="Chromosome"/>
</dbReference>
<dbReference type="GO" id="GO:0008643">
    <property type="term" value="P:carbohydrate transport"/>
    <property type="evidence" value="ECO:0007669"/>
    <property type="project" value="InterPro"/>
</dbReference>
<keyword evidence="6" id="KW-1185">Reference proteome</keyword>
<evidence type="ECO:0000313" key="6">
    <source>
        <dbReference type="Proteomes" id="UP000217895"/>
    </source>
</evidence>
<evidence type="ECO:0000256" key="2">
    <source>
        <dbReference type="RuleBase" id="RU363072"/>
    </source>
</evidence>
<dbReference type="Pfam" id="PF04966">
    <property type="entry name" value="OprB"/>
    <property type="match status" value="2"/>
</dbReference>